<comment type="caution">
    <text evidence="2">The sequence shown here is derived from an EMBL/GenBank/DDBJ whole genome shotgun (WGS) entry which is preliminary data.</text>
</comment>
<dbReference type="EMBL" id="JBHSYS010000012">
    <property type="protein sequence ID" value="MFC6960506.1"/>
    <property type="molecule type" value="Genomic_DNA"/>
</dbReference>
<proteinExistence type="predicted"/>
<evidence type="ECO:0000313" key="2">
    <source>
        <dbReference type="EMBL" id="MFC6960506.1"/>
    </source>
</evidence>
<evidence type="ECO:0000313" key="3">
    <source>
        <dbReference type="Proteomes" id="UP001596470"/>
    </source>
</evidence>
<gene>
    <name evidence="2" type="ORF">ACFQS3_25255</name>
</gene>
<dbReference type="Pfam" id="PF02739">
    <property type="entry name" value="5_3_exonuc_N"/>
    <property type="match status" value="1"/>
</dbReference>
<keyword evidence="3" id="KW-1185">Reference proteome</keyword>
<protein>
    <recommendedName>
        <fullName evidence="1">5'-3' exonuclease alpha-helical arch N-terminal domain-containing protein</fullName>
    </recommendedName>
</protein>
<dbReference type="PANTHER" id="PTHR42646">
    <property type="entry name" value="FLAP ENDONUCLEASE XNI"/>
    <property type="match status" value="1"/>
</dbReference>
<feature type="non-terminal residue" evidence="2">
    <location>
        <position position="84"/>
    </location>
</feature>
<organism evidence="2 3">
    <name type="scientific">Glycomyces mayteni</name>
    <dbReference type="NCBI Taxonomy" id="543887"/>
    <lineage>
        <taxon>Bacteria</taxon>
        <taxon>Bacillati</taxon>
        <taxon>Actinomycetota</taxon>
        <taxon>Actinomycetes</taxon>
        <taxon>Glycomycetales</taxon>
        <taxon>Glycomycetaceae</taxon>
        <taxon>Glycomyces</taxon>
    </lineage>
</organism>
<dbReference type="InterPro" id="IPR029060">
    <property type="entry name" value="PIN-like_dom_sf"/>
</dbReference>
<accession>A0ABW2DE31</accession>
<dbReference type="InterPro" id="IPR038969">
    <property type="entry name" value="FEN"/>
</dbReference>
<dbReference type="PANTHER" id="PTHR42646:SF2">
    <property type="entry name" value="5'-3' EXONUCLEASE FAMILY PROTEIN"/>
    <property type="match status" value="1"/>
</dbReference>
<dbReference type="Gene3D" id="3.40.50.1010">
    <property type="entry name" value="5'-nuclease"/>
    <property type="match status" value="1"/>
</dbReference>
<name>A0ABW2DE31_9ACTN</name>
<dbReference type="SUPFAM" id="SSF88723">
    <property type="entry name" value="PIN domain-like"/>
    <property type="match status" value="1"/>
</dbReference>
<dbReference type="Proteomes" id="UP001596470">
    <property type="component" value="Unassembled WGS sequence"/>
</dbReference>
<feature type="domain" description="5'-3' exonuclease alpha-helical arch N-terminal" evidence="1">
    <location>
        <begin position="9"/>
        <end position="84"/>
    </location>
</feature>
<dbReference type="RefSeq" id="WP_417398529.1">
    <property type="nucleotide sequence ID" value="NZ_JBHSYS010000012.1"/>
</dbReference>
<sequence length="84" mass="9716">MAEKKPEHLYLVDGSGFIFRAYHALPPLTRHDGLPVNAVMGFCNMLFKLLRDLDDNERPTHLAVIFDAGRKTFRNEIYPDYKAH</sequence>
<reference evidence="3" key="1">
    <citation type="journal article" date="2019" name="Int. J. Syst. Evol. Microbiol.">
        <title>The Global Catalogue of Microorganisms (GCM) 10K type strain sequencing project: providing services to taxonomists for standard genome sequencing and annotation.</title>
        <authorList>
            <consortium name="The Broad Institute Genomics Platform"/>
            <consortium name="The Broad Institute Genome Sequencing Center for Infectious Disease"/>
            <person name="Wu L."/>
            <person name="Ma J."/>
        </authorList>
    </citation>
    <scope>NUCLEOTIDE SEQUENCE [LARGE SCALE GENOMIC DNA]</scope>
    <source>
        <strain evidence="3">KACC 12634</strain>
    </source>
</reference>
<evidence type="ECO:0000259" key="1">
    <source>
        <dbReference type="Pfam" id="PF02739"/>
    </source>
</evidence>
<dbReference type="CDD" id="cd09859">
    <property type="entry name" value="PIN_53EXO"/>
    <property type="match status" value="1"/>
</dbReference>
<dbReference type="InterPro" id="IPR020046">
    <property type="entry name" value="5-3_exonucl_a-hlix_arch_N"/>
</dbReference>